<keyword evidence="1" id="KW-1133">Transmembrane helix</keyword>
<reference evidence="2 3" key="1">
    <citation type="submission" date="2018-09" db="EMBL/GenBank/DDBJ databases">
        <title>Comparative genomics of Leucobacter spp.</title>
        <authorList>
            <person name="Reis A.C."/>
            <person name="Kolvenbach B.A."/>
            <person name="Corvini P.F.X."/>
            <person name="Nunes O.C."/>
        </authorList>
    </citation>
    <scope>NUCLEOTIDE SEQUENCE [LARGE SCALE GENOMIC DNA]</scope>
    <source>
        <strain evidence="2 3">TAN 31504</strain>
    </source>
</reference>
<evidence type="ECO:0000313" key="3">
    <source>
        <dbReference type="Proteomes" id="UP001645859"/>
    </source>
</evidence>
<evidence type="ECO:0000313" key="2">
    <source>
        <dbReference type="EMBL" id="MBL3679953.1"/>
    </source>
</evidence>
<feature type="transmembrane region" description="Helical" evidence="1">
    <location>
        <begin position="95"/>
        <end position="113"/>
    </location>
</feature>
<dbReference type="PANTHER" id="PTHR34853">
    <property type="match status" value="1"/>
</dbReference>
<keyword evidence="1" id="KW-0812">Transmembrane</keyword>
<comment type="caution">
    <text evidence="2">The sequence shown here is derived from an EMBL/GenBank/DDBJ whole genome shotgun (WGS) entry which is preliminary data.</text>
</comment>
<feature type="transmembrane region" description="Helical" evidence="1">
    <location>
        <begin position="70"/>
        <end position="89"/>
    </location>
</feature>
<proteinExistence type="predicted"/>
<sequence>MSLRAEVTTGIAGLAGPARALIGLAAVGLGVTLVLAPLSTHQIAVVTGIGLALAGVAALLLPTADRFTRFSARILGGIGIALGVLIAVWPSAGAPWLAFVVGAALIGQGLFQGIQSIRNGGDQRVTNIIGALASVIIGVVTFSWPVLTLTFFRLGVGAWFVFFGLQLVMLALTHRTDSVLRAPRPRSRLRRWSRTIGASLALVLAVGLALGTGAILGGVPLPEPGTFYAAPAEVPSEPGQLLRSEPLTEGVPHGAQAWKILYTTTHSDGSPAISSGTLLAPRDRGADALPLLSVAHGTTGVAAKCAPSLSATPFADGAGAALEQMVTRHGFAAVTSDYVGLGTSGTHPYLIGDAEARNVLDAARAVQQFSELSTPTDTVVWGHSQGGQGSLWTGQIAESYAPELTVVGIAAFAPAADLYGLAEVNKNDAPGKTVSAYIAATWNTLYPELELQSQLTPGSAGPVTKIQNLCFNGKDVLAAILRGTQVPNQIFPDSLLAGKFGHLLKEQTPVGPFPAPVLVAQGLSDPLVKPAQQRAWVAGRCAAGEEIDYRTFPGLDHLSLVAADSPLTPQLVEWTLDRWAGTPATPNCAALPK</sequence>
<keyword evidence="1" id="KW-0472">Membrane</keyword>
<dbReference type="Gene3D" id="3.40.50.1820">
    <property type="entry name" value="alpha/beta hydrolase"/>
    <property type="match status" value="2"/>
</dbReference>
<dbReference type="EMBL" id="QYAC01000006">
    <property type="protein sequence ID" value="MBL3679953.1"/>
    <property type="molecule type" value="Genomic_DNA"/>
</dbReference>
<evidence type="ECO:0000256" key="1">
    <source>
        <dbReference type="SAM" id="Phobius"/>
    </source>
</evidence>
<dbReference type="InterPro" id="IPR005152">
    <property type="entry name" value="Lipase_secreted"/>
</dbReference>
<dbReference type="Proteomes" id="UP001645859">
    <property type="component" value="Unassembled WGS sequence"/>
</dbReference>
<protein>
    <submittedName>
        <fullName evidence="2">Lipase</fullName>
    </submittedName>
</protein>
<feature type="transmembrane region" description="Helical" evidence="1">
    <location>
        <begin position="20"/>
        <end position="38"/>
    </location>
</feature>
<keyword evidence="3" id="KW-1185">Reference proteome</keyword>
<dbReference type="Pfam" id="PF03583">
    <property type="entry name" value="LIP"/>
    <property type="match status" value="1"/>
</dbReference>
<dbReference type="PANTHER" id="PTHR34853:SF1">
    <property type="entry name" value="LIPASE 5"/>
    <property type="match status" value="1"/>
</dbReference>
<feature type="transmembrane region" description="Helical" evidence="1">
    <location>
        <begin position="125"/>
        <end position="144"/>
    </location>
</feature>
<feature type="transmembrane region" description="Helical" evidence="1">
    <location>
        <begin position="156"/>
        <end position="174"/>
    </location>
</feature>
<dbReference type="SUPFAM" id="SSF53474">
    <property type="entry name" value="alpha/beta-Hydrolases"/>
    <property type="match status" value="1"/>
</dbReference>
<accession>A0ABS1SKZ8</accession>
<feature type="transmembrane region" description="Helical" evidence="1">
    <location>
        <begin position="44"/>
        <end position="63"/>
    </location>
</feature>
<dbReference type="InterPro" id="IPR029058">
    <property type="entry name" value="AB_hydrolase_fold"/>
</dbReference>
<name>A0ABS1SKZ8_9MICO</name>
<dbReference type="RefSeq" id="WP_202345235.1">
    <property type="nucleotide sequence ID" value="NZ_BAAAPI010000004.1"/>
</dbReference>
<gene>
    <name evidence="2" type="ORF">D3230_11745</name>
</gene>
<feature type="transmembrane region" description="Helical" evidence="1">
    <location>
        <begin position="195"/>
        <end position="216"/>
    </location>
</feature>
<dbReference type="Pfam" id="PF03729">
    <property type="entry name" value="DUF308"/>
    <property type="match status" value="1"/>
</dbReference>
<organism evidence="2 3">
    <name type="scientific">Leucobacter chromiireducens subsp. solipictus</name>
    <dbReference type="NCBI Taxonomy" id="398235"/>
    <lineage>
        <taxon>Bacteria</taxon>
        <taxon>Bacillati</taxon>
        <taxon>Actinomycetota</taxon>
        <taxon>Actinomycetes</taxon>
        <taxon>Micrococcales</taxon>
        <taxon>Microbacteriaceae</taxon>
        <taxon>Leucobacter</taxon>
    </lineage>
</organism>
<dbReference type="InterPro" id="IPR005325">
    <property type="entry name" value="DUF308_memb"/>
</dbReference>